<evidence type="ECO:0000313" key="4">
    <source>
        <dbReference type="Proteomes" id="UP000054639"/>
    </source>
</evidence>
<gene>
    <name evidence="2" type="ORF">Lqua_1740</name>
    <name evidence="3" type="ORF">NCTC12376_03223</name>
</gene>
<dbReference type="GO" id="GO:0005737">
    <property type="term" value="C:cytoplasm"/>
    <property type="evidence" value="ECO:0007669"/>
    <property type="project" value="TreeGrafter"/>
</dbReference>
<dbReference type="InterPro" id="IPR001279">
    <property type="entry name" value="Metallo-B-lactamas"/>
</dbReference>
<protein>
    <submittedName>
        <fullName evidence="3">Outer membrane protein RomA</fullName>
    </submittedName>
</protein>
<name>A0A378KX28_9GAMM</name>
<organism evidence="3 5">
    <name type="scientific">Legionella quateirensis</name>
    <dbReference type="NCBI Taxonomy" id="45072"/>
    <lineage>
        <taxon>Bacteria</taxon>
        <taxon>Pseudomonadati</taxon>
        <taxon>Pseudomonadota</taxon>
        <taxon>Gammaproteobacteria</taxon>
        <taxon>Legionellales</taxon>
        <taxon>Legionellaceae</taxon>
        <taxon>Legionella</taxon>
    </lineage>
</organism>
<dbReference type="Proteomes" id="UP000254230">
    <property type="component" value="Unassembled WGS sequence"/>
</dbReference>
<dbReference type="EMBL" id="LNYR01000021">
    <property type="protein sequence ID" value="KTD49288.1"/>
    <property type="molecule type" value="Genomic_DNA"/>
</dbReference>
<dbReference type="PANTHER" id="PTHR15032">
    <property type="entry name" value="N-ACYL-PHOSPHATIDYLETHANOLAMINE-HYDROLYZING PHOSPHOLIPASE D"/>
    <property type="match status" value="1"/>
</dbReference>
<feature type="domain" description="Metallo-beta-lactamase" evidence="1">
    <location>
        <begin position="238"/>
        <end position="390"/>
    </location>
</feature>
<sequence length="785" mass="90558">MSVSRVEKRAIEQLNFLIAHSGISIDFIECSSEAKLSLNWFFKSRTTHKLKDLLQNLINSVAQDLQTASNERQYTPHLPIVLLKFIHLNPNGLIEHLNLTIPDLLKRKELTFAKMYQTDTENSLRQHNHLVSIDFDPRTGLYTSPDDHLAHQHGTEALRIFISTQWERLKGFIHRLLATIGIYVFENAPYEEHDYIHTDIYANDFAIDPFQPAEASYFFDGHATNLIAIPTEHNALTVLTDPVEGDLNPLFYPRMTKVANPVNNQDESMLPKVDVIIISHNHRDHVDTQTLKRLVNQQPLIVIPEGDFALFNRLGFKRIVELKWWEQATILEKNQEILRITAVPTRHWSGRGLTDAHRSAFNGYVLQAPSMSSDIYFAGDTALMDEEISAPIFELFNVQTSIQPGGPDEVREDMQSTHQSSADALFMHFKMLLAWYQKQNTQDVKPDLEQFLERSKAFKTIYNHTSTFKLGNLRLRDTFYSVNRIIAALGEGDEWQKTQLTPYEYEVFTNIKTTVGTMVFSNGETLSNENLRDMILHSVVIPKIGQRLTLSSEVKQDATKRNLILNKRALVELDHITQDLVSKSLAAKEEQINLRLFLITALDHYNKPWHSLFSRSFRNLSPYLNELKSNDVDLEALVQRMEHDMQPLNRFGHMQSIIHYTKWLLDINKGVTPSDYLDNFFTCQKVRKTINQEIHSKGSWPLISDDRTPKQKAFKILANQLSRTPETKTAYSKTMHQWHKQLIDESGSHLLSQNRLFTTQKTRSQCVVEDSLNDLRDVENKVVNC</sequence>
<dbReference type="AlphaFoldDB" id="A0A378KX28"/>
<dbReference type="Gene3D" id="3.60.15.10">
    <property type="entry name" value="Ribonuclease Z/Hydroxyacylglutathione hydrolase-like"/>
    <property type="match status" value="1"/>
</dbReference>
<keyword evidence="4" id="KW-1185">Reference proteome</keyword>
<evidence type="ECO:0000313" key="2">
    <source>
        <dbReference type="EMBL" id="KTD49288.1"/>
    </source>
</evidence>
<dbReference type="RefSeq" id="WP_058473905.1">
    <property type="nucleotide sequence ID" value="NZ_CAAAIL010000002.1"/>
</dbReference>
<dbReference type="STRING" id="45072.Lqua_1740"/>
<proteinExistence type="predicted"/>
<dbReference type="OrthoDB" id="9805728at2"/>
<evidence type="ECO:0000259" key="1">
    <source>
        <dbReference type="Pfam" id="PF12706"/>
    </source>
</evidence>
<dbReference type="SUPFAM" id="SSF56281">
    <property type="entry name" value="Metallo-hydrolase/oxidoreductase"/>
    <property type="match status" value="1"/>
</dbReference>
<accession>A0A378KX28</accession>
<reference evidence="3 5" key="2">
    <citation type="submission" date="2018-06" db="EMBL/GenBank/DDBJ databases">
        <authorList>
            <consortium name="Pathogen Informatics"/>
            <person name="Doyle S."/>
        </authorList>
    </citation>
    <scope>NUCLEOTIDE SEQUENCE [LARGE SCALE GENOMIC DNA]</scope>
    <source>
        <strain evidence="3 5">NCTC12376</strain>
    </source>
</reference>
<evidence type="ECO:0000313" key="5">
    <source>
        <dbReference type="Proteomes" id="UP000254230"/>
    </source>
</evidence>
<dbReference type="PANTHER" id="PTHR15032:SF36">
    <property type="entry name" value="METALLO-BETA-LACTAMASE DOMAIN-CONTAINING PROTEIN"/>
    <property type="match status" value="1"/>
</dbReference>
<evidence type="ECO:0000313" key="3">
    <source>
        <dbReference type="EMBL" id="STY19384.1"/>
    </source>
</evidence>
<dbReference type="EMBL" id="UGOW01000001">
    <property type="protein sequence ID" value="STY19384.1"/>
    <property type="molecule type" value="Genomic_DNA"/>
</dbReference>
<dbReference type="Proteomes" id="UP000054639">
    <property type="component" value="Unassembled WGS sequence"/>
</dbReference>
<dbReference type="Pfam" id="PF12706">
    <property type="entry name" value="Lactamase_B_2"/>
    <property type="match status" value="1"/>
</dbReference>
<dbReference type="InterPro" id="IPR036866">
    <property type="entry name" value="RibonucZ/Hydroxyglut_hydro"/>
</dbReference>
<reference evidence="2 4" key="1">
    <citation type="submission" date="2015-11" db="EMBL/GenBank/DDBJ databases">
        <title>Genomic analysis of 38 Legionella species identifies large and diverse effector repertoires.</title>
        <authorList>
            <person name="Burstein D."/>
            <person name="Amaro F."/>
            <person name="Zusman T."/>
            <person name="Lifshitz Z."/>
            <person name="Cohen O."/>
            <person name="Gilbert J.A."/>
            <person name="Pupko T."/>
            <person name="Shuman H.A."/>
            <person name="Segal G."/>
        </authorList>
    </citation>
    <scope>NUCLEOTIDE SEQUENCE [LARGE SCALE GENOMIC DNA]</scope>
    <source>
        <strain evidence="2 4">ATCC 49507</strain>
    </source>
</reference>